<feature type="region of interest" description="Disordered" evidence="4">
    <location>
        <begin position="1"/>
        <end position="26"/>
    </location>
</feature>
<dbReference type="InterPro" id="IPR006311">
    <property type="entry name" value="TAT_signal"/>
</dbReference>
<keyword evidence="7" id="KW-1185">Reference proteome</keyword>
<proteinExistence type="inferred from homology"/>
<evidence type="ECO:0000313" key="7">
    <source>
        <dbReference type="Proteomes" id="UP001320843"/>
    </source>
</evidence>
<dbReference type="PANTHER" id="PTHR34142">
    <property type="entry name" value="ENDO-BETA-1,4-GLUCANASE A"/>
    <property type="match status" value="1"/>
</dbReference>
<feature type="compositionally biased region" description="Low complexity" evidence="4">
    <location>
        <begin position="7"/>
        <end position="24"/>
    </location>
</feature>
<dbReference type="EMBL" id="JANFWR010000036">
    <property type="protein sequence ID" value="MCW0401170.1"/>
    <property type="molecule type" value="Genomic_DNA"/>
</dbReference>
<accession>A0ABT3E1R2</accession>
<dbReference type="SUPFAM" id="SSF51445">
    <property type="entry name" value="(Trans)glycosidases"/>
    <property type="match status" value="1"/>
</dbReference>
<protein>
    <recommendedName>
        <fullName evidence="5">Glycoside hydrolase family 5 domain-containing protein</fullName>
    </recommendedName>
</protein>
<evidence type="ECO:0000256" key="1">
    <source>
        <dbReference type="ARBA" id="ARBA00022801"/>
    </source>
</evidence>
<dbReference type="InterPro" id="IPR017853">
    <property type="entry name" value="GH"/>
</dbReference>
<gene>
    <name evidence="6" type="ORF">NB700_003726</name>
</gene>
<organism evidence="6 7">
    <name type="scientific">Xanthomonas sacchari</name>
    <dbReference type="NCBI Taxonomy" id="56458"/>
    <lineage>
        <taxon>Bacteria</taxon>
        <taxon>Pseudomonadati</taxon>
        <taxon>Pseudomonadota</taxon>
        <taxon>Gammaproteobacteria</taxon>
        <taxon>Lysobacterales</taxon>
        <taxon>Lysobacteraceae</taxon>
        <taxon>Xanthomonas</taxon>
    </lineage>
</organism>
<evidence type="ECO:0000256" key="4">
    <source>
        <dbReference type="SAM" id="MobiDB-lite"/>
    </source>
</evidence>
<sequence>MLRHVRSSSSAVSSPTPSLASTPADPGRRSVLRAGVGIAAGAALWGLGGQARAAGTLPFAGLNLSGLASNNFVDNAIIDRHYRDIRDQHIAAAGACPLFRLPTTAARFSTGQGMPLNATYCDQVETVLDRLALRGKVAILELHDYMRLPIKVASKSGYRRDGSGQLIGPDGRAVTDPADQSVWNGTYRKGNFLYLAYFDPADNLLKLYEYRVIGTPGCTLYNAAGLPDLWSRIVQRFRSHPAIFGWGLMNEPYQGPERNADGSTLVMADHWLRTATATAARIFDFDRSHYVFVCGNEYASARRWKEVSNNLDTIPDPYDRIVYEAHNYLDDEGRGGGAWTNRNENVAPDTGIEMVKPFIDWLGHRGKRGFLGEHGYPAGNASAELATKRMLAHLQANNIPSTQWCFGPGWPDNDVLGMSRDVGMDIQVKSNIAAVQPYFDARLSSYVPPPPTS</sequence>
<evidence type="ECO:0000313" key="6">
    <source>
        <dbReference type="EMBL" id="MCW0401170.1"/>
    </source>
</evidence>
<name>A0ABT3E1R2_9XANT</name>
<comment type="caution">
    <text evidence="6">The sequence shown here is derived from an EMBL/GenBank/DDBJ whole genome shotgun (WGS) entry which is preliminary data.</text>
</comment>
<dbReference type="PANTHER" id="PTHR34142:SF1">
    <property type="entry name" value="GLYCOSIDE HYDROLASE FAMILY 5 DOMAIN-CONTAINING PROTEIN"/>
    <property type="match status" value="1"/>
</dbReference>
<dbReference type="Gene3D" id="3.20.20.80">
    <property type="entry name" value="Glycosidases"/>
    <property type="match status" value="1"/>
</dbReference>
<dbReference type="Proteomes" id="UP001320843">
    <property type="component" value="Unassembled WGS sequence"/>
</dbReference>
<comment type="similarity">
    <text evidence="3">Belongs to the glycosyl hydrolase 5 (cellulase A) family.</text>
</comment>
<dbReference type="RefSeq" id="WP_429002863.1">
    <property type="nucleotide sequence ID" value="NZ_CP099530.1"/>
</dbReference>
<evidence type="ECO:0000259" key="5">
    <source>
        <dbReference type="Pfam" id="PF00150"/>
    </source>
</evidence>
<dbReference type="PROSITE" id="PS51318">
    <property type="entry name" value="TAT"/>
    <property type="match status" value="1"/>
</dbReference>
<evidence type="ECO:0000256" key="2">
    <source>
        <dbReference type="ARBA" id="ARBA00023295"/>
    </source>
</evidence>
<feature type="domain" description="Glycoside hydrolase family 5" evidence="5">
    <location>
        <begin position="98"/>
        <end position="408"/>
    </location>
</feature>
<dbReference type="InterPro" id="IPR001547">
    <property type="entry name" value="Glyco_hydro_5"/>
</dbReference>
<keyword evidence="2 3" id="KW-0326">Glycosidase</keyword>
<evidence type="ECO:0000256" key="3">
    <source>
        <dbReference type="RuleBase" id="RU361153"/>
    </source>
</evidence>
<dbReference type="Pfam" id="PF00150">
    <property type="entry name" value="Cellulase"/>
    <property type="match status" value="1"/>
</dbReference>
<keyword evidence="1 3" id="KW-0378">Hydrolase</keyword>
<reference evidence="6 7" key="1">
    <citation type="submission" date="2022-06" db="EMBL/GenBank/DDBJ databases">
        <title>Dynamics of rice microbiomes reveals core vertical transmitted seed endophytes.</title>
        <authorList>
            <person name="Liao K."/>
            <person name="Zhang X."/>
        </authorList>
    </citation>
    <scope>NUCLEOTIDE SEQUENCE [LARGE SCALE GENOMIC DNA]</scope>
    <source>
        <strain evidence="6 7">YT10-10-1</strain>
    </source>
</reference>